<feature type="compositionally biased region" description="Low complexity" evidence="1">
    <location>
        <begin position="34"/>
        <end position="52"/>
    </location>
</feature>
<feature type="non-terminal residue" evidence="2">
    <location>
        <position position="67"/>
    </location>
</feature>
<feature type="region of interest" description="Disordered" evidence="1">
    <location>
        <begin position="1"/>
        <end position="67"/>
    </location>
</feature>
<feature type="compositionally biased region" description="Basic residues" evidence="1">
    <location>
        <begin position="18"/>
        <end position="33"/>
    </location>
</feature>
<name>A0A6J4TX92_9ACTN</name>
<feature type="non-terminal residue" evidence="2">
    <location>
        <position position="1"/>
    </location>
</feature>
<evidence type="ECO:0000256" key="1">
    <source>
        <dbReference type="SAM" id="MobiDB-lite"/>
    </source>
</evidence>
<evidence type="ECO:0000313" key="2">
    <source>
        <dbReference type="EMBL" id="CAA9533433.1"/>
    </source>
</evidence>
<dbReference type="AlphaFoldDB" id="A0A6J4TX92"/>
<dbReference type="EMBL" id="CADCVS010000526">
    <property type="protein sequence ID" value="CAA9533433.1"/>
    <property type="molecule type" value="Genomic_DNA"/>
</dbReference>
<reference evidence="2" key="1">
    <citation type="submission" date="2020-02" db="EMBL/GenBank/DDBJ databases">
        <authorList>
            <person name="Meier V. D."/>
        </authorList>
    </citation>
    <scope>NUCLEOTIDE SEQUENCE</scope>
    <source>
        <strain evidence="2">AVDCRST_MAG30</strain>
    </source>
</reference>
<protein>
    <submittedName>
        <fullName evidence="2">Uncharacterized protein</fullName>
    </submittedName>
</protein>
<proteinExistence type="predicted"/>
<gene>
    <name evidence="2" type="ORF">AVDCRST_MAG30-3993</name>
</gene>
<accession>A0A6J4TX92</accession>
<organism evidence="2">
    <name type="scientific">uncultured Solirubrobacteraceae bacterium</name>
    <dbReference type="NCBI Taxonomy" id="1162706"/>
    <lineage>
        <taxon>Bacteria</taxon>
        <taxon>Bacillati</taxon>
        <taxon>Actinomycetota</taxon>
        <taxon>Thermoleophilia</taxon>
        <taxon>Solirubrobacterales</taxon>
        <taxon>Solirubrobacteraceae</taxon>
        <taxon>environmental samples</taxon>
    </lineage>
</organism>
<sequence length="67" mass="6910">AAQHLRVDGAPPRPGAHAGRRGAQRARGRRALRPGRPVAGGAPCARALGARAPRPRSRCDDLPSGAM</sequence>